<reference evidence="2 3" key="1">
    <citation type="submission" date="2019-05" db="EMBL/GenBank/DDBJ databases">
        <title>Emergence of the Ug99 lineage of the wheat stem rust pathogen through somatic hybridization.</title>
        <authorList>
            <person name="Li F."/>
            <person name="Upadhyaya N.M."/>
            <person name="Sperschneider J."/>
            <person name="Matny O."/>
            <person name="Nguyen-Phuc H."/>
            <person name="Mago R."/>
            <person name="Raley C."/>
            <person name="Miller M.E."/>
            <person name="Silverstein K.A.T."/>
            <person name="Henningsen E."/>
            <person name="Hirsch C.D."/>
            <person name="Visser B."/>
            <person name="Pretorius Z.A."/>
            <person name="Steffenson B.J."/>
            <person name="Schwessinger B."/>
            <person name="Dodds P.N."/>
            <person name="Figueroa M."/>
        </authorList>
    </citation>
    <scope>NUCLEOTIDE SEQUENCE [LARGE SCALE GENOMIC DNA]</scope>
    <source>
        <strain evidence="2">21-0</strain>
    </source>
</reference>
<evidence type="ECO:0000313" key="3">
    <source>
        <dbReference type="Proteomes" id="UP000324748"/>
    </source>
</evidence>
<name>A0A5B0QQ58_PUCGR</name>
<gene>
    <name evidence="2" type="ORF">PGT21_030224</name>
</gene>
<dbReference type="EMBL" id="VSWC01000014">
    <property type="protein sequence ID" value="KAA1115045.1"/>
    <property type="molecule type" value="Genomic_DNA"/>
</dbReference>
<feature type="region of interest" description="Disordered" evidence="1">
    <location>
        <begin position="84"/>
        <end position="145"/>
    </location>
</feature>
<keyword evidence="3" id="KW-1185">Reference proteome</keyword>
<dbReference type="Proteomes" id="UP000324748">
    <property type="component" value="Unassembled WGS sequence"/>
</dbReference>
<comment type="caution">
    <text evidence="2">The sequence shown here is derived from an EMBL/GenBank/DDBJ whole genome shotgun (WGS) entry which is preliminary data.</text>
</comment>
<evidence type="ECO:0000256" key="1">
    <source>
        <dbReference type="SAM" id="MobiDB-lite"/>
    </source>
</evidence>
<organism evidence="2 3">
    <name type="scientific">Puccinia graminis f. sp. tritici</name>
    <dbReference type="NCBI Taxonomy" id="56615"/>
    <lineage>
        <taxon>Eukaryota</taxon>
        <taxon>Fungi</taxon>
        <taxon>Dikarya</taxon>
        <taxon>Basidiomycota</taxon>
        <taxon>Pucciniomycotina</taxon>
        <taxon>Pucciniomycetes</taxon>
        <taxon>Pucciniales</taxon>
        <taxon>Pucciniaceae</taxon>
        <taxon>Puccinia</taxon>
    </lineage>
</organism>
<feature type="compositionally biased region" description="Polar residues" evidence="1">
    <location>
        <begin position="91"/>
        <end position="109"/>
    </location>
</feature>
<accession>A0A5B0QQ58</accession>
<dbReference type="AlphaFoldDB" id="A0A5B0QQ58"/>
<evidence type="ECO:0000313" key="2">
    <source>
        <dbReference type="EMBL" id="KAA1115045.1"/>
    </source>
</evidence>
<protein>
    <submittedName>
        <fullName evidence="2">Uncharacterized protein</fullName>
    </submittedName>
</protein>
<proteinExistence type="predicted"/>
<sequence>MLDSFFSSPGHTQTDCHWVLLSSLDCVCSFIHRSLFTKRQSALALPLRVRSANWLSRLPPQLLHHQIQYINIYNCHPPSSFLFNPDRPARTLNQRHSTQASNQQKTNPQIAELDQESHPRFFRPTPNHQLELDRKDLGRKLISKD</sequence>
<feature type="compositionally biased region" description="Basic and acidic residues" evidence="1">
    <location>
        <begin position="130"/>
        <end position="145"/>
    </location>
</feature>